<evidence type="ECO:0000313" key="2">
    <source>
        <dbReference type="EMBL" id="VAX38261.1"/>
    </source>
</evidence>
<gene>
    <name evidence="2" type="ORF">MNBD_PLANCTO02-2698</name>
</gene>
<organism evidence="2">
    <name type="scientific">hydrothermal vent metagenome</name>
    <dbReference type="NCBI Taxonomy" id="652676"/>
    <lineage>
        <taxon>unclassified sequences</taxon>
        <taxon>metagenomes</taxon>
        <taxon>ecological metagenomes</taxon>
    </lineage>
</organism>
<name>A0A3B1DH71_9ZZZZ</name>
<feature type="domain" description="3-keto-alpha-glucoside-1,2-lyase/3-keto-2-hydroxy-glucal hydratase" evidence="1">
    <location>
        <begin position="38"/>
        <end position="209"/>
    </location>
</feature>
<dbReference type="Gene3D" id="2.60.120.560">
    <property type="entry name" value="Exo-inulinase, domain 1"/>
    <property type="match status" value="1"/>
</dbReference>
<dbReference type="InterPro" id="IPR010496">
    <property type="entry name" value="AL/BT2_dom"/>
</dbReference>
<dbReference type="AlphaFoldDB" id="A0A3B1DH71"/>
<evidence type="ECO:0000259" key="1">
    <source>
        <dbReference type="Pfam" id="PF06439"/>
    </source>
</evidence>
<proteinExistence type="predicted"/>
<dbReference type="Pfam" id="PF06439">
    <property type="entry name" value="3keto-disac_hyd"/>
    <property type="match status" value="1"/>
</dbReference>
<dbReference type="GO" id="GO:0016787">
    <property type="term" value="F:hydrolase activity"/>
    <property type="evidence" value="ECO:0007669"/>
    <property type="project" value="InterPro"/>
</dbReference>
<dbReference type="EMBL" id="UOGL01000172">
    <property type="protein sequence ID" value="VAX38261.1"/>
    <property type="molecule type" value="Genomic_DNA"/>
</dbReference>
<sequence>MLSPLRISLVLLFVIITSTATLQADGKSLLSKEESQAGFVSLFNGKDLTGWRISENGKFTVKEGVIVVSGARAHLFTEKEYKNFEFRAEVKTTPGSNSGIYFHTQYQEKGYPKLGHESQVNVTHRDTVKTGSLYRVVKLKKTKVKDNEWWTQTIIVKGKHIVIKINSEIVVDYVEPKDVKGGRKLSKGSFAIQAHDPKSVVYFRNIRVKELND</sequence>
<reference evidence="2" key="1">
    <citation type="submission" date="2018-06" db="EMBL/GenBank/DDBJ databases">
        <authorList>
            <person name="Zhirakovskaya E."/>
        </authorList>
    </citation>
    <scope>NUCLEOTIDE SEQUENCE</scope>
</reference>
<protein>
    <recommendedName>
        <fullName evidence="1">3-keto-alpha-glucoside-1,2-lyase/3-keto-2-hydroxy-glucal hydratase domain-containing protein</fullName>
    </recommendedName>
</protein>
<accession>A0A3B1DH71</accession>